<sequence>MKVLVTGANGFLAMHLIQQLLEKNYEVVGSVRSLERAPKIFNHVSYFAANLTSSQGWLEAMKDVEAIFHVASPLGHDNANNPQLIQEAVSGVEVVFQAAKEAGVKRLIMTSSQAAATPQAKTTGIITEDFWSDPKNPELNAYRLSKLFAEKKAWELAKKYQLDLTTILPGAIFGPALTANRSSNQVLDGIKVAKFVPNISLEVTDVRDLAALHILALEKSQTIGERYIAKNNDLTFQEIAEIFGNHPFLLPDFLLRISGKFVGPLRALVPMLQRKYTHSNEKALQIGWQARAAKETVLAVFKPANK</sequence>
<evidence type="ECO:0000256" key="2">
    <source>
        <dbReference type="ARBA" id="ARBA00023445"/>
    </source>
</evidence>
<dbReference type="SUPFAM" id="SSF51735">
    <property type="entry name" value="NAD(P)-binding Rossmann-fold domains"/>
    <property type="match status" value="1"/>
</dbReference>
<name>A0ABS3H8R4_9ENTE</name>
<dbReference type="InterPro" id="IPR036291">
    <property type="entry name" value="NAD(P)-bd_dom_sf"/>
</dbReference>
<dbReference type="RefSeq" id="WP_206903918.1">
    <property type="nucleotide sequence ID" value="NZ_JAFLVT010000014.1"/>
</dbReference>
<dbReference type="InterPro" id="IPR001509">
    <property type="entry name" value="Epimerase_deHydtase"/>
</dbReference>
<dbReference type="EMBL" id="JAFLVT010000014">
    <property type="protein sequence ID" value="MBO0449848.1"/>
    <property type="molecule type" value="Genomic_DNA"/>
</dbReference>
<feature type="domain" description="NAD-dependent epimerase/dehydratase" evidence="3">
    <location>
        <begin position="3"/>
        <end position="223"/>
    </location>
</feature>
<protein>
    <submittedName>
        <fullName evidence="4">NAD-dependent epimerase/dehydratase family protein</fullName>
    </submittedName>
</protein>
<evidence type="ECO:0000313" key="4">
    <source>
        <dbReference type="EMBL" id="MBO0449848.1"/>
    </source>
</evidence>
<dbReference type="Pfam" id="PF01370">
    <property type="entry name" value="Epimerase"/>
    <property type="match status" value="1"/>
</dbReference>
<dbReference type="Gene3D" id="3.40.50.720">
    <property type="entry name" value="NAD(P)-binding Rossmann-like Domain"/>
    <property type="match status" value="1"/>
</dbReference>
<keyword evidence="1" id="KW-0560">Oxidoreductase</keyword>
<dbReference type="Proteomes" id="UP000664256">
    <property type="component" value="Unassembled WGS sequence"/>
</dbReference>
<accession>A0ABS3H8R4</accession>
<reference evidence="4 5" key="1">
    <citation type="submission" date="2021-03" db="EMBL/GenBank/DDBJ databases">
        <title>Enterococcal diversity collection.</title>
        <authorList>
            <person name="Gilmore M.S."/>
            <person name="Schwartzman J."/>
            <person name="Van Tyne D."/>
            <person name="Martin M."/>
            <person name="Earl A.M."/>
            <person name="Manson A.L."/>
            <person name="Straub T."/>
            <person name="Salamzade R."/>
            <person name="Saavedra J."/>
            <person name="Lebreton F."/>
            <person name="Prichula J."/>
            <person name="Schaufler K."/>
            <person name="Gaca A."/>
            <person name="Sgardioli B."/>
            <person name="Wagenaar J."/>
            <person name="Strong T."/>
        </authorList>
    </citation>
    <scope>NUCLEOTIDE SEQUENCE [LARGE SCALE GENOMIC DNA]</scope>
    <source>
        <strain evidence="4 5">MJM12</strain>
    </source>
</reference>
<dbReference type="PANTHER" id="PTHR10366:SF564">
    <property type="entry name" value="STEROL-4-ALPHA-CARBOXYLATE 3-DEHYDROGENASE, DECARBOXYLATING"/>
    <property type="match status" value="1"/>
</dbReference>
<evidence type="ECO:0000256" key="1">
    <source>
        <dbReference type="ARBA" id="ARBA00023002"/>
    </source>
</evidence>
<evidence type="ECO:0000259" key="3">
    <source>
        <dbReference type="Pfam" id="PF01370"/>
    </source>
</evidence>
<comment type="caution">
    <text evidence="4">The sequence shown here is derived from an EMBL/GenBank/DDBJ whole genome shotgun (WGS) entry which is preliminary data.</text>
</comment>
<dbReference type="InterPro" id="IPR050425">
    <property type="entry name" value="NAD(P)_dehydrat-like"/>
</dbReference>
<organism evidence="4 5">
    <name type="scientific">Candidatus Enterococcus myersii</name>
    <dbReference type="NCBI Taxonomy" id="2815322"/>
    <lineage>
        <taxon>Bacteria</taxon>
        <taxon>Bacillati</taxon>
        <taxon>Bacillota</taxon>
        <taxon>Bacilli</taxon>
        <taxon>Lactobacillales</taxon>
        <taxon>Enterococcaceae</taxon>
        <taxon>Enterococcus</taxon>
    </lineage>
</organism>
<gene>
    <name evidence="4" type="ORF">JZO76_09885</name>
</gene>
<keyword evidence="5" id="KW-1185">Reference proteome</keyword>
<evidence type="ECO:0000313" key="5">
    <source>
        <dbReference type="Proteomes" id="UP000664256"/>
    </source>
</evidence>
<dbReference type="PANTHER" id="PTHR10366">
    <property type="entry name" value="NAD DEPENDENT EPIMERASE/DEHYDRATASE"/>
    <property type="match status" value="1"/>
</dbReference>
<comment type="similarity">
    <text evidence="2">Belongs to the NAD(P)-dependent epimerase/dehydratase family. Dihydroflavonol-4-reductase subfamily.</text>
</comment>
<proteinExistence type="inferred from homology"/>